<accession>A0A1Z4JA77</accession>
<dbReference type="InterPro" id="IPR001680">
    <property type="entry name" value="WD40_rpt"/>
</dbReference>
<reference evidence="4 5" key="1">
    <citation type="submission" date="2017-06" db="EMBL/GenBank/DDBJ databases">
        <title>Genome sequencing of cyanobaciteial culture collection at National Institute for Environmental Studies (NIES).</title>
        <authorList>
            <person name="Hirose Y."/>
            <person name="Shimura Y."/>
            <person name="Fujisawa T."/>
            <person name="Nakamura Y."/>
            <person name="Kawachi M."/>
        </authorList>
    </citation>
    <scope>NUCLEOTIDE SEQUENCE [LARGE SCALE GENOMIC DNA]</scope>
    <source>
        <strain evidence="4 5">NIES-2135</strain>
    </source>
</reference>
<name>A0A1Z4JA77_LEPBY</name>
<gene>
    <name evidence="4" type="ORF">NIES2135_04760</name>
</gene>
<dbReference type="Gene3D" id="2.130.10.10">
    <property type="entry name" value="YVTN repeat-like/Quinoprotein amine dehydrogenase"/>
    <property type="match status" value="3"/>
</dbReference>
<evidence type="ECO:0000313" key="5">
    <source>
        <dbReference type="Proteomes" id="UP000217895"/>
    </source>
</evidence>
<dbReference type="Pfam" id="PF00400">
    <property type="entry name" value="WD40"/>
    <property type="match status" value="2"/>
</dbReference>
<evidence type="ECO:0000256" key="2">
    <source>
        <dbReference type="ARBA" id="ARBA00022737"/>
    </source>
</evidence>
<dbReference type="SMART" id="SM00320">
    <property type="entry name" value="WD40"/>
    <property type="match status" value="4"/>
</dbReference>
<dbReference type="SUPFAM" id="SSF50978">
    <property type="entry name" value="WD40 repeat-like"/>
    <property type="match status" value="1"/>
</dbReference>
<keyword evidence="5" id="KW-1185">Reference proteome</keyword>
<dbReference type="PANTHER" id="PTHR19848:SF8">
    <property type="entry name" value="F-BOX AND WD REPEAT DOMAIN CONTAINING 7"/>
    <property type="match status" value="1"/>
</dbReference>
<organism evidence="4 5">
    <name type="scientific">Leptolyngbya boryana NIES-2135</name>
    <dbReference type="NCBI Taxonomy" id="1973484"/>
    <lineage>
        <taxon>Bacteria</taxon>
        <taxon>Bacillati</taxon>
        <taxon>Cyanobacteriota</taxon>
        <taxon>Cyanophyceae</taxon>
        <taxon>Leptolyngbyales</taxon>
        <taxon>Leptolyngbyaceae</taxon>
        <taxon>Leptolyngbya group</taxon>
        <taxon>Leptolyngbya</taxon>
    </lineage>
</organism>
<protein>
    <submittedName>
        <fullName evidence="4">WD repeat-containing protein</fullName>
    </submittedName>
</protein>
<dbReference type="PROSITE" id="PS50294">
    <property type="entry name" value="WD_REPEATS_REGION"/>
    <property type="match status" value="1"/>
</dbReference>
<dbReference type="PANTHER" id="PTHR19848">
    <property type="entry name" value="WD40 REPEAT PROTEIN"/>
    <property type="match status" value="1"/>
</dbReference>
<evidence type="ECO:0000256" key="1">
    <source>
        <dbReference type="ARBA" id="ARBA00022574"/>
    </source>
</evidence>
<dbReference type="EMBL" id="AP018203">
    <property type="protein sequence ID" value="BAY53666.1"/>
    <property type="molecule type" value="Genomic_DNA"/>
</dbReference>
<proteinExistence type="predicted"/>
<dbReference type="PROSITE" id="PS50082">
    <property type="entry name" value="WD_REPEATS_2"/>
    <property type="match status" value="1"/>
</dbReference>
<feature type="repeat" description="WD" evidence="3">
    <location>
        <begin position="124"/>
        <end position="165"/>
    </location>
</feature>
<dbReference type="AlphaFoldDB" id="A0A1Z4JA77"/>
<keyword evidence="2" id="KW-0677">Repeat</keyword>
<dbReference type="InterPro" id="IPR036322">
    <property type="entry name" value="WD40_repeat_dom_sf"/>
</dbReference>
<dbReference type="InterPro" id="IPR015943">
    <property type="entry name" value="WD40/YVTN_repeat-like_dom_sf"/>
</dbReference>
<dbReference type="Proteomes" id="UP000217895">
    <property type="component" value="Chromosome"/>
</dbReference>
<evidence type="ECO:0000256" key="3">
    <source>
        <dbReference type="PROSITE-ProRule" id="PRU00221"/>
    </source>
</evidence>
<evidence type="ECO:0000313" key="4">
    <source>
        <dbReference type="EMBL" id="BAY53666.1"/>
    </source>
</evidence>
<sequence>MFQDSSIEEMPVVLDRLPDSVSDLFQDAGVWFDPVDYPLREGDPDCDRISPSLKKTVQSDFTTRKATLHALQTLNPGNALRRIALHPDGKTLLSVGSLTRTSPSELTNTVQIWNWRTGQRLFSLQGHTAPITAMALSQDGKTLVTGSQDCTIKVWQVATGEELTTLKGHHSPITAIAISADGQMVVSSGCNQYEWLGRRADLTVRDRSLRIWNLPQGENTHILPCLTDVPILAVAMSGKGLLKIEQRPEAISLKTGEARFSLNWLTPYEQWLDMTPDWQRVATIVGRQVWIRKVATGEIRCRIQLDPADGAPHVAALSPDGQWFVAGYQRVDIHPKHRNYARRQNLLRIWDAETGQLLNSLGQADLGQGLWQAVQFSQNSRYLVTSVESGLKVWQCDR</sequence>
<keyword evidence="1 3" id="KW-0853">WD repeat</keyword>